<dbReference type="Gene3D" id="3.30.565.10">
    <property type="entry name" value="Histidine kinase-like ATPase, C-terminal domain"/>
    <property type="match status" value="1"/>
</dbReference>
<keyword evidence="1" id="KW-0808">Transferase</keyword>
<organism evidence="3 4">
    <name type="scientific">Streptomyces olindensis</name>
    <dbReference type="NCBI Taxonomy" id="358823"/>
    <lineage>
        <taxon>Bacteria</taxon>
        <taxon>Bacillati</taxon>
        <taxon>Actinomycetota</taxon>
        <taxon>Actinomycetes</taxon>
        <taxon>Kitasatosporales</taxon>
        <taxon>Streptomycetaceae</taxon>
        <taxon>Streptomyces</taxon>
    </lineage>
</organism>
<dbReference type="RefSeq" id="WP_359785190.1">
    <property type="nucleotide sequence ID" value="NZ_JBEYBN010000003.1"/>
</dbReference>
<keyword evidence="1" id="KW-0723">Serine/threonine-protein kinase</keyword>
<dbReference type="InterPro" id="IPR003594">
    <property type="entry name" value="HATPase_dom"/>
</dbReference>
<dbReference type="CDD" id="cd16936">
    <property type="entry name" value="HATPase_RsbW-like"/>
    <property type="match status" value="1"/>
</dbReference>
<evidence type="ECO:0000313" key="3">
    <source>
        <dbReference type="EMBL" id="MEU2265633.1"/>
    </source>
</evidence>
<dbReference type="GO" id="GO:0005524">
    <property type="term" value="F:ATP binding"/>
    <property type="evidence" value="ECO:0007669"/>
    <property type="project" value="UniProtKB-KW"/>
</dbReference>
<reference evidence="3 4" key="1">
    <citation type="submission" date="2024-06" db="EMBL/GenBank/DDBJ databases">
        <title>The Natural Products Discovery Center: Release of the First 8490 Sequenced Strains for Exploring Actinobacteria Biosynthetic Diversity.</title>
        <authorList>
            <person name="Kalkreuter E."/>
            <person name="Kautsar S.A."/>
            <person name="Yang D."/>
            <person name="Bader C.D."/>
            <person name="Teijaro C.N."/>
            <person name="Fluegel L."/>
            <person name="Davis C.M."/>
            <person name="Simpson J.R."/>
            <person name="Lauterbach L."/>
            <person name="Steele A.D."/>
            <person name="Gui C."/>
            <person name="Meng S."/>
            <person name="Li G."/>
            <person name="Viehrig K."/>
            <person name="Ye F."/>
            <person name="Su P."/>
            <person name="Kiefer A.F."/>
            <person name="Nichols A."/>
            <person name="Cepeda A.J."/>
            <person name="Yan W."/>
            <person name="Fan B."/>
            <person name="Jiang Y."/>
            <person name="Adhikari A."/>
            <person name="Zheng C.-J."/>
            <person name="Schuster L."/>
            <person name="Cowan T.M."/>
            <person name="Smanski M.J."/>
            <person name="Chevrette M.G."/>
            <person name="De Carvalho L.P.S."/>
            <person name="Shen B."/>
        </authorList>
    </citation>
    <scope>NUCLEOTIDE SEQUENCE [LARGE SCALE GENOMIC DNA]</scope>
    <source>
        <strain evidence="3 4">NPDC019583</strain>
    </source>
</reference>
<protein>
    <submittedName>
        <fullName evidence="3">ATP-binding protein</fullName>
    </submittedName>
</protein>
<proteinExistence type="predicted"/>
<name>A0ABV2XNQ4_9ACTN</name>
<dbReference type="PANTHER" id="PTHR35526">
    <property type="entry name" value="ANTI-SIGMA-F FACTOR RSBW-RELATED"/>
    <property type="match status" value="1"/>
</dbReference>
<evidence type="ECO:0000259" key="2">
    <source>
        <dbReference type="Pfam" id="PF13581"/>
    </source>
</evidence>
<keyword evidence="4" id="KW-1185">Reference proteome</keyword>
<evidence type="ECO:0000313" key="4">
    <source>
        <dbReference type="Proteomes" id="UP001550603"/>
    </source>
</evidence>
<keyword evidence="3" id="KW-0067">ATP-binding</keyword>
<dbReference type="PANTHER" id="PTHR35526:SF3">
    <property type="entry name" value="ANTI-SIGMA-F FACTOR RSBW"/>
    <property type="match status" value="1"/>
</dbReference>
<evidence type="ECO:0000256" key="1">
    <source>
        <dbReference type="ARBA" id="ARBA00022527"/>
    </source>
</evidence>
<sequence length="173" mass="19021">MLLHTPEAFRSMRHRARTFLEAEDLPEDTAHDALLVISELTTNALRHALPPAYLRLSVPVADGCRTVRIEVTDSGLADRPRRSLGHKDPEEHGRGLEIVNALSTRCGSRVHRSWSVRWAELTAPLDSPAAKAPSGPIAGVKPRLLLLEGHASGHGCSKIVTSRQYRTNEWDGS</sequence>
<accession>A0ABV2XNQ4</accession>
<gene>
    <name evidence="3" type="ORF">ABZ568_04135</name>
</gene>
<dbReference type="SUPFAM" id="SSF55874">
    <property type="entry name" value="ATPase domain of HSP90 chaperone/DNA topoisomerase II/histidine kinase"/>
    <property type="match status" value="1"/>
</dbReference>
<keyword evidence="3" id="KW-0547">Nucleotide-binding</keyword>
<dbReference type="Pfam" id="PF13581">
    <property type="entry name" value="HATPase_c_2"/>
    <property type="match status" value="1"/>
</dbReference>
<dbReference type="InterPro" id="IPR050267">
    <property type="entry name" value="Anti-sigma-factor_SerPK"/>
</dbReference>
<dbReference type="EMBL" id="JBEYBN010000003">
    <property type="protein sequence ID" value="MEU2265633.1"/>
    <property type="molecule type" value="Genomic_DNA"/>
</dbReference>
<dbReference type="InterPro" id="IPR036890">
    <property type="entry name" value="HATPase_C_sf"/>
</dbReference>
<dbReference type="Proteomes" id="UP001550603">
    <property type="component" value="Unassembled WGS sequence"/>
</dbReference>
<comment type="caution">
    <text evidence="3">The sequence shown here is derived from an EMBL/GenBank/DDBJ whole genome shotgun (WGS) entry which is preliminary data.</text>
</comment>
<keyword evidence="1" id="KW-0418">Kinase</keyword>
<feature type="domain" description="Histidine kinase/HSP90-like ATPase" evidence="2">
    <location>
        <begin position="5"/>
        <end position="109"/>
    </location>
</feature>